<feature type="compositionally biased region" description="Basic and acidic residues" evidence="1">
    <location>
        <begin position="72"/>
        <end position="91"/>
    </location>
</feature>
<feature type="region of interest" description="Disordered" evidence="1">
    <location>
        <begin position="156"/>
        <end position="184"/>
    </location>
</feature>
<accession>A0A9E7N3Y6</accession>
<sequence>MDSAVARRPAEALSLLPAYSSDLPKPVCRPRDRRGRETPPRRWLLLPHFHQGVNGRCDFCQKSSGRNRQKNRKPDADEQRQENDEGSEKSRQGAHTPTLIIRGDRVKANRKGLPLDQPGALRMSADASPPRPMARKTPVSAGCSVCPVVFAASRTQKPPARGAPGACTPTEGRHGRLLGPTPRGGCARFQSRRCSIGGYQQRR</sequence>
<evidence type="ECO:0000313" key="2">
    <source>
        <dbReference type="EMBL" id="UTC28092.1"/>
    </source>
</evidence>
<dbReference type="Proteomes" id="UP001055634">
    <property type="component" value="Segment"/>
</dbReference>
<evidence type="ECO:0000313" key="3">
    <source>
        <dbReference type="Proteomes" id="UP001055634"/>
    </source>
</evidence>
<gene>
    <name evidence="2" type="ORF">GURKE_00600</name>
</gene>
<feature type="region of interest" description="Disordered" evidence="1">
    <location>
        <begin position="17"/>
        <end position="42"/>
    </location>
</feature>
<evidence type="ECO:0000256" key="1">
    <source>
        <dbReference type="SAM" id="MobiDB-lite"/>
    </source>
</evidence>
<keyword evidence="3" id="KW-1185">Reference proteome</keyword>
<protein>
    <submittedName>
        <fullName evidence="2">Uncharacterized protein</fullName>
    </submittedName>
</protein>
<dbReference type="EMBL" id="ON529850">
    <property type="protein sequence ID" value="UTC28092.1"/>
    <property type="molecule type" value="Genomic_DNA"/>
</dbReference>
<reference evidence="2" key="1">
    <citation type="submission" date="2022-04" db="EMBL/GenBank/DDBJ databases">
        <authorList>
            <person name="Friedrich I."/>
            <person name="Schneider D."/>
            <person name="Poehlein A."/>
            <person name="Hertel R."/>
            <person name="Daniel R."/>
        </authorList>
    </citation>
    <scope>NUCLEOTIDE SEQUENCE</scope>
</reference>
<name>A0A9E7N3Y6_9CAUD</name>
<proteinExistence type="predicted"/>
<feature type="region of interest" description="Disordered" evidence="1">
    <location>
        <begin position="60"/>
        <end position="139"/>
    </location>
</feature>
<organism evidence="2 3">
    <name type="scientific">Brevundimonas phage vB_BpoS-Gurke</name>
    <dbReference type="NCBI Taxonomy" id="2948599"/>
    <lineage>
        <taxon>Viruses</taxon>
        <taxon>Duplodnaviria</taxon>
        <taxon>Heunggongvirae</taxon>
        <taxon>Uroviricota</taxon>
        <taxon>Caudoviricetes</taxon>
        <taxon>Jeanschmidtviridae</taxon>
        <taxon>Kikimoravirus</taxon>
        <taxon>Kikimoravirus gurke</taxon>
    </lineage>
</organism>